<dbReference type="PANTHER" id="PTHR38777">
    <property type="entry name" value="FELS-2 PROPHAGE PROTEIN"/>
    <property type="match status" value="1"/>
</dbReference>
<dbReference type="eggNOG" id="COG1734">
    <property type="taxonomic scope" value="Bacteria"/>
</dbReference>
<accession>G4RDE1</accession>
<dbReference type="Gene3D" id="1.20.120.910">
    <property type="entry name" value="DksA, coiled-coil domain"/>
    <property type="match status" value="1"/>
</dbReference>
<evidence type="ECO:0000256" key="4">
    <source>
        <dbReference type="PROSITE-ProRule" id="PRU00510"/>
    </source>
</evidence>
<evidence type="ECO:0000259" key="5">
    <source>
        <dbReference type="Pfam" id="PF01258"/>
    </source>
</evidence>
<dbReference type="Proteomes" id="UP000008850">
    <property type="component" value="Chromosome"/>
</dbReference>
<dbReference type="Pfam" id="PF01258">
    <property type="entry name" value="zf-dskA_traR"/>
    <property type="match status" value="1"/>
</dbReference>
<dbReference type="RefSeq" id="WP_014129916.1">
    <property type="nucleotide sequence ID" value="NC_016078.1"/>
</dbReference>
<proteinExistence type="predicted"/>
<dbReference type="KEGG" id="phl:KKY_728"/>
<dbReference type="STRING" id="1082931.KKY_728"/>
<feature type="domain" description="Zinc finger DksA/TraR C4-type" evidence="5">
    <location>
        <begin position="34"/>
        <end position="68"/>
    </location>
</feature>
<dbReference type="GO" id="GO:0008270">
    <property type="term" value="F:zinc ion binding"/>
    <property type="evidence" value="ECO:0007669"/>
    <property type="project" value="UniProtKB-KW"/>
</dbReference>
<gene>
    <name evidence="6" type="ordered locus">KKY_728</name>
</gene>
<dbReference type="InterPro" id="IPR000962">
    <property type="entry name" value="Znf_DskA_TraR"/>
</dbReference>
<sequence length="70" mass="7619">MHFSNRDYDLAEARSEQERAAGIKAAQAALCGEGVQACVDCLDPIPEARRKAVPSAKRCAGCQTKRERGR</sequence>
<evidence type="ECO:0000256" key="2">
    <source>
        <dbReference type="ARBA" id="ARBA00022771"/>
    </source>
</evidence>
<organism evidence="6 7">
    <name type="scientific">Pelagibacterium halotolerans (strain DSM 22347 / JCM 15775 / CGMCC 1.7692 / B2)</name>
    <dbReference type="NCBI Taxonomy" id="1082931"/>
    <lineage>
        <taxon>Bacteria</taxon>
        <taxon>Pseudomonadati</taxon>
        <taxon>Pseudomonadota</taxon>
        <taxon>Alphaproteobacteria</taxon>
        <taxon>Hyphomicrobiales</taxon>
        <taxon>Devosiaceae</taxon>
        <taxon>Pelagibacterium</taxon>
    </lineage>
</organism>
<dbReference type="EMBL" id="CP003075">
    <property type="protein sequence ID" value="AEQ50767.1"/>
    <property type="molecule type" value="Genomic_DNA"/>
</dbReference>
<dbReference type="PROSITE" id="PS51128">
    <property type="entry name" value="ZF_DKSA_2"/>
    <property type="match status" value="1"/>
</dbReference>
<dbReference type="SUPFAM" id="SSF57716">
    <property type="entry name" value="Glucocorticoid receptor-like (DNA-binding domain)"/>
    <property type="match status" value="1"/>
</dbReference>
<name>G4RDE1_PELHB</name>
<evidence type="ECO:0000256" key="3">
    <source>
        <dbReference type="ARBA" id="ARBA00022833"/>
    </source>
</evidence>
<dbReference type="HOGENOM" id="CLU_158637_2_0_5"/>
<dbReference type="GO" id="GO:1900378">
    <property type="term" value="P:positive regulation of secondary metabolite biosynthetic process"/>
    <property type="evidence" value="ECO:0007669"/>
    <property type="project" value="TreeGrafter"/>
</dbReference>
<reference evidence="6 7" key="1">
    <citation type="journal article" date="2012" name="J. Bacteriol.">
        <title>Complete genome sequence of Pelagibacterium halotolerans B2T.</title>
        <authorList>
            <person name="Huo Y.Y."/>
            <person name="Cheng H."/>
            <person name="Han X.F."/>
            <person name="Jiang X.W."/>
            <person name="Sun C."/>
            <person name="Zhang X.Q."/>
            <person name="Zhu X.F."/>
            <person name="Liu Y.F."/>
            <person name="Li P.F."/>
            <person name="Ni P.X."/>
            <person name="Wu M."/>
        </authorList>
    </citation>
    <scope>NUCLEOTIDE SEQUENCE [LARGE SCALE GENOMIC DNA]</scope>
    <source>
        <strain evidence="7">DSM 22347 / JCM 15775 / CGMCC 1.7692 / B2</strain>
    </source>
</reference>
<keyword evidence="3" id="KW-0862">Zinc</keyword>
<protein>
    <recommendedName>
        <fullName evidence="5">Zinc finger DksA/TraR C4-type domain-containing protein</fullName>
    </recommendedName>
</protein>
<feature type="zinc finger region" description="dksA C4-type" evidence="4">
    <location>
        <begin position="38"/>
        <end position="62"/>
    </location>
</feature>
<evidence type="ECO:0000313" key="7">
    <source>
        <dbReference type="Proteomes" id="UP000008850"/>
    </source>
</evidence>
<dbReference type="AlphaFoldDB" id="G4RDE1"/>
<keyword evidence="7" id="KW-1185">Reference proteome</keyword>
<evidence type="ECO:0000313" key="6">
    <source>
        <dbReference type="EMBL" id="AEQ50767.1"/>
    </source>
</evidence>
<keyword evidence="1" id="KW-0479">Metal-binding</keyword>
<evidence type="ECO:0000256" key="1">
    <source>
        <dbReference type="ARBA" id="ARBA00022723"/>
    </source>
</evidence>
<keyword evidence="2" id="KW-0863">Zinc-finger</keyword>
<dbReference type="PANTHER" id="PTHR38777:SF1">
    <property type="entry name" value="DNAK SUPPRESSOR PROTEIN"/>
    <property type="match status" value="1"/>
</dbReference>